<dbReference type="PROSITE" id="PS00232">
    <property type="entry name" value="CADHERIN_1"/>
    <property type="match status" value="6"/>
</dbReference>
<evidence type="ECO:0000259" key="13">
    <source>
        <dbReference type="PROSITE" id="PS50268"/>
    </source>
</evidence>
<dbReference type="FunFam" id="2.60.40.60:FF:000015">
    <property type="entry name" value="FAT atypical cadherin 1"/>
    <property type="match status" value="1"/>
</dbReference>
<dbReference type="FunFam" id="2.60.40.60:FF:000058">
    <property type="entry name" value="FAT atypical cadherin 3"/>
    <property type="match status" value="1"/>
</dbReference>
<feature type="domain" description="Cadherin" evidence="13">
    <location>
        <begin position="344"/>
        <end position="448"/>
    </location>
</feature>
<dbReference type="GO" id="GO:0005509">
    <property type="term" value="F:calcium ion binding"/>
    <property type="evidence" value="ECO:0007669"/>
    <property type="project" value="UniProtKB-UniRule"/>
</dbReference>
<dbReference type="PRINTS" id="PR00205">
    <property type="entry name" value="CADHERIN"/>
</dbReference>
<comment type="caution">
    <text evidence="14">The sequence shown here is derived from an EMBL/GenBank/DDBJ whole genome shotgun (WGS) entry which is preliminary data.</text>
</comment>
<dbReference type="GO" id="GO:0016477">
    <property type="term" value="P:cell migration"/>
    <property type="evidence" value="ECO:0007669"/>
    <property type="project" value="TreeGrafter"/>
</dbReference>
<proteinExistence type="predicted"/>
<dbReference type="Pfam" id="PF00028">
    <property type="entry name" value="Cadherin"/>
    <property type="match status" value="13"/>
</dbReference>
<keyword evidence="7 11" id="KW-1133">Transmembrane helix</keyword>
<dbReference type="FunFam" id="2.60.40.60:FF:000020">
    <property type="entry name" value="Dachsous cadherin-related 1b"/>
    <property type="match status" value="3"/>
</dbReference>
<feature type="transmembrane region" description="Helical" evidence="11">
    <location>
        <begin position="1608"/>
        <end position="1633"/>
    </location>
</feature>
<dbReference type="Proteomes" id="UP001165289">
    <property type="component" value="Unassembled WGS sequence"/>
</dbReference>
<keyword evidence="4 12" id="KW-0732">Signal</keyword>
<dbReference type="PANTHER" id="PTHR24027">
    <property type="entry name" value="CADHERIN-23"/>
    <property type="match status" value="1"/>
</dbReference>
<dbReference type="GO" id="GO:0008013">
    <property type="term" value="F:beta-catenin binding"/>
    <property type="evidence" value="ECO:0007669"/>
    <property type="project" value="TreeGrafter"/>
</dbReference>
<feature type="domain" description="Cadherin" evidence="13">
    <location>
        <begin position="983"/>
        <end position="1088"/>
    </location>
</feature>
<keyword evidence="3 11" id="KW-0812">Transmembrane</keyword>
<dbReference type="FunFam" id="2.60.40.60:FF:000033">
    <property type="entry name" value="FAT atypical cadherin 1"/>
    <property type="match status" value="1"/>
</dbReference>
<dbReference type="FunFam" id="2.60.40.60:FF:000104">
    <property type="entry name" value="cadherin-23 isoform X1"/>
    <property type="match status" value="1"/>
</dbReference>
<reference evidence="14 15" key="1">
    <citation type="journal article" date="2023" name="BMC Biol.">
        <title>The compact genome of the sponge Oopsacas minuta (Hexactinellida) is lacking key metazoan core genes.</title>
        <authorList>
            <person name="Santini S."/>
            <person name="Schenkelaars Q."/>
            <person name="Jourda C."/>
            <person name="Duchesne M."/>
            <person name="Belahbib H."/>
            <person name="Rocher C."/>
            <person name="Selva M."/>
            <person name="Riesgo A."/>
            <person name="Vervoort M."/>
            <person name="Leys S.P."/>
            <person name="Kodjabachian L."/>
            <person name="Le Bivic A."/>
            <person name="Borchiellini C."/>
            <person name="Claverie J.M."/>
            <person name="Renard E."/>
        </authorList>
    </citation>
    <scope>NUCLEOTIDE SEQUENCE [LARGE SCALE GENOMIC DNA]</scope>
    <source>
        <strain evidence="14">SPO-2</strain>
    </source>
</reference>
<evidence type="ECO:0000313" key="14">
    <source>
        <dbReference type="EMBL" id="KAI6648491.1"/>
    </source>
</evidence>
<keyword evidence="9" id="KW-1015">Disulfide bond</keyword>
<feature type="domain" description="Cadherin" evidence="13">
    <location>
        <begin position="133"/>
        <end position="238"/>
    </location>
</feature>
<feature type="domain" description="Cadherin" evidence="13">
    <location>
        <begin position="1089"/>
        <end position="1193"/>
    </location>
</feature>
<dbReference type="GO" id="GO:0016342">
    <property type="term" value="C:catenin complex"/>
    <property type="evidence" value="ECO:0007669"/>
    <property type="project" value="TreeGrafter"/>
</dbReference>
<dbReference type="SUPFAM" id="SSF49313">
    <property type="entry name" value="Cadherin-like"/>
    <property type="match status" value="14"/>
</dbReference>
<feature type="domain" description="Cadherin" evidence="13">
    <location>
        <begin position="37"/>
        <end position="132"/>
    </location>
</feature>
<evidence type="ECO:0000313" key="15">
    <source>
        <dbReference type="Proteomes" id="UP001165289"/>
    </source>
</evidence>
<dbReference type="CDD" id="cd11304">
    <property type="entry name" value="Cadherin_repeat"/>
    <property type="match status" value="14"/>
</dbReference>
<evidence type="ECO:0000256" key="7">
    <source>
        <dbReference type="ARBA" id="ARBA00022989"/>
    </source>
</evidence>
<dbReference type="InterPro" id="IPR039808">
    <property type="entry name" value="Cadherin"/>
</dbReference>
<evidence type="ECO:0000256" key="12">
    <source>
        <dbReference type="SAM" id="SignalP"/>
    </source>
</evidence>
<dbReference type="FunFam" id="2.60.40.60:FF:000092">
    <property type="entry name" value="Protocadherin 8"/>
    <property type="match status" value="2"/>
</dbReference>
<keyword evidence="2" id="KW-0245">EGF-like domain</keyword>
<dbReference type="InterPro" id="IPR002126">
    <property type="entry name" value="Cadherin-like_dom"/>
</dbReference>
<dbReference type="FunFam" id="2.60.40.60:FF:000013">
    <property type="entry name" value="Cadherin EGF LAG seven-pass G-type receptor"/>
    <property type="match status" value="1"/>
</dbReference>
<evidence type="ECO:0000256" key="9">
    <source>
        <dbReference type="ARBA" id="ARBA00023157"/>
    </source>
</evidence>
<keyword evidence="8 11" id="KW-0472">Membrane</keyword>
<dbReference type="EMBL" id="JAKMXF010000330">
    <property type="protein sequence ID" value="KAI6648491.1"/>
    <property type="molecule type" value="Genomic_DNA"/>
</dbReference>
<gene>
    <name evidence="14" type="ORF">LOD99_8123</name>
</gene>
<dbReference type="Gene3D" id="2.60.40.60">
    <property type="entry name" value="Cadherins"/>
    <property type="match status" value="14"/>
</dbReference>
<keyword evidence="15" id="KW-1185">Reference proteome</keyword>
<feature type="domain" description="Cadherin" evidence="13">
    <location>
        <begin position="1194"/>
        <end position="1296"/>
    </location>
</feature>
<comment type="subcellular location">
    <subcellularLocation>
        <location evidence="1">Membrane</location>
        <topology evidence="1">Single-pass membrane protein</topology>
    </subcellularLocation>
</comment>
<feature type="domain" description="Cadherin" evidence="13">
    <location>
        <begin position="661"/>
        <end position="765"/>
    </location>
</feature>
<dbReference type="InterPro" id="IPR015919">
    <property type="entry name" value="Cadherin-like_sf"/>
</dbReference>
<dbReference type="PANTHER" id="PTHR24027:SF438">
    <property type="entry name" value="CADHERIN 23"/>
    <property type="match status" value="1"/>
</dbReference>
<accession>A0AAV7JJ36</accession>
<evidence type="ECO:0000256" key="1">
    <source>
        <dbReference type="ARBA" id="ARBA00004167"/>
    </source>
</evidence>
<dbReference type="GO" id="GO:0045296">
    <property type="term" value="F:cadherin binding"/>
    <property type="evidence" value="ECO:0007669"/>
    <property type="project" value="TreeGrafter"/>
</dbReference>
<evidence type="ECO:0000256" key="3">
    <source>
        <dbReference type="ARBA" id="ARBA00022692"/>
    </source>
</evidence>
<dbReference type="GO" id="GO:0007156">
    <property type="term" value="P:homophilic cell adhesion via plasma membrane adhesion molecules"/>
    <property type="evidence" value="ECO:0007669"/>
    <property type="project" value="InterPro"/>
</dbReference>
<evidence type="ECO:0000256" key="6">
    <source>
        <dbReference type="ARBA" id="ARBA00022837"/>
    </source>
</evidence>
<feature type="domain" description="Cadherin" evidence="13">
    <location>
        <begin position="240"/>
        <end position="343"/>
    </location>
</feature>
<keyword evidence="6 10" id="KW-0106">Calcium</keyword>
<evidence type="ECO:0000256" key="10">
    <source>
        <dbReference type="PROSITE-ProRule" id="PRU00043"/>
    </source>
</evidence>
<name>A0AAV7JJ36_9METZ</name>
<dbReference type="PROSITE" id="PS50268">
    <property type="entry name" value="CADHERIN_2"/>
    <property type="match status" value="14"/>
</dbReference>
<evidence type="ECO:0000256" key="4">
    <source>
        <dbReference type="ARBA" id="ARBA00022729"/>
    </source>
</evidence>
<organism evidence="14 15">
    <name type="scientific">Oopsacas minuta</name>
    <dbReference type="NCBI Taxonomy" id="111878"/>
    <lineage>
        <taxon>Eukaryota</taxon>
        <taxon>Metazoa</taxon>
        <taxon>Porifera</taxon>
        <taxon>Hexactinellida</taxon>
        <taxon>Hexasterophora</taxon>
        <taxon>Lyssacinosida</taxon>
        <taxon>Leucopsacidae</taxon>
        <taxon>Oopsacas</taxon>
    </lineage>
</organism>
<evidence type="ECO:0000256" key="11">
    <source>
        <dbReference type="SAM" id="Phobius"/>
    </source>
</evidence>
<feature type="domain" description="Cadherin" evidence="13">
    <location>
        <begin position="1400"/>
        <end position="1514"/>
    </location>
</feature>
<feature type="domain" description="Cadherin" evidence="13">
    <location>
        <begin position="449"/>
        <end position="552"/>
    </location>
</feature>
<dbReference type="SMART" id="SM00112">
    <property type="entry name" value="CA"/>
    <property type="match status" value="14"/>
</dbReference>
<feature type="domain" description="Cadherin" evidence="13">
    <location>
        <begin position="553"/>
        <end position="660"/>
    </location>
</feature>
<feature type="domain" description="Cadherin" evidence="13">
    <location>
        <begin position="766"/>
        <end position="871"/>
    </location>
</feature>
<dbReference type="InterPro" id="IPR020894">
    <property type="entry name" value="Cadherin_CS"/>
</dbReference>
<keyword evidence="5" id="KW-0677">Repeat</keyword>
<feature type="domain" description="Cadherin" evidence="13">
    <location>
        <begin position="872"/>
        <end position="982"/>
    </location>
</feature>
<feature type="signal peptide" evidence="12">
    <location>
        <begin position="1"/>
        <end position="29"/>
    </location>
</feature>
<feature type="domain" description="Cadherin" evidence="13">
    <location>
        <begin position="1296"/>
        <end position="1399"/>
    </location>
</feature>
<evidence type="ECO:0000256" key="2">
    <source>
        <dbReference type="ARBA" id="ARBA00022536"/>
    </source>
</evidence>
<protein>
    <submittedName>
        <fullName evidence="14">Protocadherin Fat 4-like</fullName>
    </submittedName>
</protein>
<sequence length="1787" mass="192654">MSQNQLLYFLTRTLFSVILVSFLTSWCSAQNLAPVFSKDIYIVPVREDHLVSTHAYTVEATDSDSFTYSLDIIGGVYFSIDPTLGVITLIQSLDRETFNTIQFNVIADDSLLQGFAVILVIIGDYNDNAPQFTNFPYEGDIDESTAVEGFVLQVSALDDDAGQNSQILFSLDSVGNTGGAFQIDSVVGNLRVATALDYETLNHYSLTVIATDLGSPALSTSIGVFVSIGNVQDELPRFVNTPYSGVAVEGAASVGTAVLQVFADDGDTTDLDKVQFDITSGDAGGNFGIGSDGTITIQTALDREQDVSYSLQIRAAEISDATSSSFAAVAITVLDINDNSPVFDQPYYAVEVSEGAPINLVVYTGVSASDTDDGTNALFSFSLRTVSPVFSIDAMTGNLIVTGLLDRETTSSYSLMLLAIETLTAENSVTEVPLTVTITDENDVSPYFNTQIHYLSILENQPIGTPVSSITASDDDLGLAGMVSYSLSGTDSSLFSVNGDGDISTSMMLDRESVSVYTITLLATDLDPLNPRTTAAQLIISVNDTNDNNPFFDPSTYSQSVSEAAVPSSLVIQVTASDNDEGINAEVEYRLDPLTNPGSSFLIDSTSGVISVLSQLDADSPATSFFSLRVVATDKGQGGRTGTCLVLITVLDANDKDPVFSLSTYTATVSEDAQDGSSVVQVLAIDNDTSHNALIKYAIYDPPQGLPFRIDITTGLITVAGVLDRETGAFFSFSVIAFDSAIDPHNGTADVEVVLTDVNDNAPVFSQDIYPISVVEDSHVGLFVMKLEGSDSDEGINQEFNFTILSGNIADTFSLIPSDGTLSISNPPQWSLSQNSFSILVEIRDKGSPSLSSTALINVNITDTNNQNPQFIGAPYSFVVTEGSGPEATLGRVYASDGDNPNLVFGQVRYSIISGNTGSAFSLSSETGEISVSSLSDSPDRETTNNYTLKIEASDLDTSPRTSDLVDVFITVLDINDNSPIFSETTYTAELIESAHMGTYVITVLATDMDEGENQKIQYSIVGGDTGDMFSIDTDTGLVSATAISTDRETAATHQLTIRAQDNGPTPRVGTADLIITLLDVNDNSPTFEQSIYRFSVLENVTINTQLDGVVTALDPDSIENGTVSYSIAPGLTVPFDFIIGTNILITTGLLDRETTSLHTFMVRASDMGSPTRHTDVVISVIIKDVNDNDPQFLNSELSIKVPEDVFLGAQLFLVNITDIDIELNKKVVFFISGGEGMFAIGLESGSLFTISELDREDTDSYELVITARDGGDPSLTSEYNLLVNITDINDNPPTFPASYDILVSEYHVLSSAITTLSAPDRDIGINAIVSYTLYNASRVDAFSLSSSGVLTLTDPLDFEITQSYLFIAIATDAGTPVLSSTVSVNITVVDENDNTPVFGELFYRAGVLENSPHGTSVIVLTATDRDSGRLGTVGFQINEPTANQQHFEIDPTTGQVATHDIFDNRVGTIYVTDVTAYDNGMNSPYNSATVYLTITIITGSYLVITVIQCEPLEVVSNINQLIASYEKITNSMITVYDVTPHVDNSVIDLSKTDVYVFAVNSEGLLIPQANLVKLLDENIELLRTLSDCDIEAVLEETPATPAPNYDLLYWSLIGVLAVFVCIGMTCCCLLFCQARRHRRRQYTGSKDSRFESVMNSLADLSNLSSRFFSSSAALDNPLYRPPYDDWSSAQSGQTLHYESQELIMEMFSESMDNMSHGMLLPHGSENSNELFSPFDRYDSEELEIDFRELYNDDPSVTGYIDGIEGEMATEDDLKFIDSEEGSISII</sequence>
<evidence type="ECO:0000256" key="5">
    <source>
        <dbReference type="ARBA" id="ARBA00022737"/>
    </source>
</evidence>
<evidence type="ECO:0000256" key="8">
    <source>
        <dbReference type="ARBA" id="ARBA00023136"/>
    </source>
</evidence>
<feature type="chain" id="PRO_5043496419" evidence="12">
    <location>
        <begin position="30"/>
        <end position="1787"/>
    </location>
</feature>